<dbReference type="SUPFAM" id="SSF52540">
    <property type="entry name" value="P-loop containing nucleoside triphosphate hydrolases"/>
    <property type="match status" value="1"/>
</dbReference>
<dbReference type="PROSITE" id="PS51419">
    <property type="entry name" value="RAB"/>
    <property type="match status" value="1"/>
</dbReference>
<comment type="caution">
    <text evidence="5">The sequence shown here is derived from an EMBL/GenBank/DDBJ whole genome shotgun (WGS) entry which is preliminary data.</text>
</comment>
<organism evidence="5 6">
    <name type="scientific">Clarias magur</name>
    <name type="common">Asian catfish</name>
    <name type="synonym">Macropteronotus magur</name>
    <dbReference type="NCBI Taxonomy" id="1594786"/>
    <lineage>
        <taxon>Eukaryota</taxon>
        <taxon>Metazoa</taxon>
        <taxon>Chordata</taxon>
        <taxon>Craniata</taxon>
        <taxon>Vertebrata</taxon>
        <taxon>Euteleostomi</taxon>
        <taxon>Actinopterygii</taxon>
        <taxon>Neopterygii</taxon>
        <taxon>Teleostei</taxon>
        <taxon>Ostariophysi</taxon>
        <taxon>Siluriformes</taxon>
        <taxon>Clariidae</taxon>
        <taxon>Clarias</taxon>
    </lineage>
</organism>
<dbReference type="InterPro" id="IPR005225">
    <property type="entry name" value="Small_GTP-bd"/>
</dbReference>
<evidence type="ECO:0000313" key="5">
    <source>
        <dbReference type="EMBL" id="KAF5891504.1"/>
    </source>
</evidence>
<name>A0A8J4U5C5_CLAMG</name>
<feature type="region of interest" description="Disordered" evidence="4">
    <location>
        <begin position="1"/>
        <end position="25"/>
    </location>
</feature>
<sequence length="191" mass="21372">MVRRRASSPIPSSLHGGKHKQSQHPLLAQSASYQAGDVKLRLQAHCSSDSEESDSSGYECLYRVILLGDHGVGKSSLAGIFAGIQEKEAQNCIGEDMYERTMTVDGEETTLILMDTWEAEKQEEDQKWVQDYCMQVGSAYVIVYSITDRSSFESASELRIQLRRIRQAENIPIILVGNKSDLVRCREVAVE</sequence>
<dbReference type="PANTHER" id="PTHR45775:SF2">
    <property type="entry name" value="GTP-BINDING PROTEIN REM 1"/>
    <property type="match status" value="1"/>
</dbReference>
<dbReference type="GO" id="GO:0003924">
    <property type="term" value="F:GTPase activity"/>
    <property type="evidence" value="ECO:0007669"/>
    <property type="project" value="InterPro"/>
</dbReference>
<accession>A0A8J4U5C5</accession>
<dbReference type="GO" id="GO:0005525">
    <property type="term" value="F:GTP binding"/>
    <property type="evidence" value="ECO:0007669"/>
    <property type="project" value="InterPro"/>
</dbReference>
<dbReference type="InterPro" id="IPR001806">
    <property type="entry name" value="Small_GTPase"/>
</dbReference>
<keyword evidence="3" id="KW-0547">Nucleotide-binding</keyword>
<dbReference type="NCBIfam" id="TIGR00231">
    <property type="entry name" value="small_GTP"/>
    <property type="match status" value="1"/>
</dbReference>
<protein>
    <submittedName>
        <fullName evidence="5">GTP-binding protein REM 1-like</fullName>
    </submittedName>
</protein>
<dbReference type="PRINTS" id="PR00449">
    <property type="entry name" value="RASTRNSFRMNG"/>
</dbReference>
<proteinExistence type="inferred from homology"/>
<evidence type="ECO:0000256" key="1">
    <source>
        <dbReference type="ARBA" id="ARBA00008846"/>
    </source>
</evidence>
<keyword evidence="6" id="KW-1185">Reference proteome</keyword>
<evidence type="ECO:0000256" key="2">
    <source>
        <dbReference type="ARBA" id="ARBA00022553"/>
    </source>
</evidence>
<dbReference type="PROSITE" id="PS51421">
    <property type="entry name" value="RAS"/>
    <property type="match status" value="1"/>
</dbReference>
<evidence type="ECO:0000256" key="4">
    <source>
        <dbReference type="SAM" id="MobiDB-lite"/>
    </source>
</evidence>
<dbReference type="AlphaFoldDB" id="A0A8J4U5C5"/>
<dbReference type="InterPro" id="IPR027417">
    <property type="entry name" value="P-loop_NTPase"/>
</dbReference>
<dbReference type="SMART" id="SM00175">
    <property type="entry name" value="RAB"/>
    <property type="match status" value="1"/>
</dbReference>
<evidence type="ECO:0000313" key="6">
    <source>
        <dbReference type="Proteomes" id="UP000727407"/>
    </source>
</evidence>
<dbReference type="PANTHER" id="PTHR45775">
    <property type="entry name" value="RAD, GEM/KIR FAMILY MEMBER 2, ISOFORM C"/>
    <property type="match status" value="1"/>
</dbReference>
<dbReference type="GO" id="GO:0005886">
    <property type="term" value="C:plasma membrane"/>
    <property type="evidence" value="ECO:0007669"/>
    <property type="project" value="TreeGrafter"/>
</dbReference>
<dbReference type="Pfam" id="PF00071">
    <property type="entry name" value="Ras"/>
    <property type="match status" value="1"/>
</dbReference>
<evidence type="ECO:0000256" key="3">
    <source>
        <dbReference type="ARBA" id="ARBA00022741"/>
    </source>
</evidence>
<dbReference type="OrthoDB" id="5239715at2759"/>
<dbReference type="EMBL" id="QNUK01000578">
    <property type="protein sequence ID" value="KAF5891504.1"/>
    <property type="molecule type" value="Genomic_DNA"/>
</dbReference>
<reference evidence="5" key="1">
    <citation type="submission" date="2020-07" db="EMBL/GenBank/DDBJ databases">
        <title>Clarias magur genome sequencing, assembly and annotation.</title>
        <authorList>
            <person name="Kushwaha B."/>
            <person name="Kumar R."/>
            <person name="Das P."/>
            <person name="Joshi C.G."/>
            <person name="Kumar D."/>
            <person name="Nagpure N.S."/>
            <person name="Pandey M."/>
            <person name="Agarwal S."/>
            <person name="Srivastava S."/>
            <person name="Singh M."/>
            <person name="Sahoo L."/>
            <person name="Jayasankar P."/>
            <person name="Meher P.K."/>
            <person name="Koringa P.G."/>
            <person name="Iquebal M.A."/>
            <person name="Das S.P."/>
            <person name="Bit A."/>
            <person name="Patnaik S."/>
            <person name="Patel N."/>
            <person name="Shah T.M."/>
            <person name="Hinsu A."/>
            <person name="Jena J.K."/>
        </authorList>
    </citation>
    <scope>NUCLEOTIDE SEQUENCE</scope>
    <source>
        <strain evidence="5">CIFAMagur01</strain>
        <tissue evidence="5">Testis</tissue>
    </source>
</reference>
<gene>
    <name evidence="5" type="ORF">DAT39_018785</name>
</gene>
<comment type="similarity">
    <text evidence="1">Belongs to the small GTPase superfamily. RGK family.</text>
</comment>
<dbReference type="SMART" id="SM00173">
    <property type="entry name" value="RAS"/>
    <property type="match status" value="1"/>
</dbReference>
<dbReference type="InterPro" id="IPR051641">
    <property type="entry name" value="RGK_GTP-binding_reg"/>
</dbReference>
<dbReference type="Proteomes" id="UP000727407">
    <property type="component" value="Unassembled WGS sequence"/>
</dbReference>
<dbReference type="GO" id="GO:0005246">
    <property type="term" value="F:calcium channel regulator activity"/>
    <property type="evidence" value="ECO:0007669"/>
    <property type="project" value="TreeGrafter"/>
</dbReference>
<feature type="non-terminal residue" evidence="5">
    <location>
        <position position="1"/>
    </location>
</feature>
<dbReference type="Gene3D" id="3.40.50.300">
    <property type="entry name" value="P-loop containing nucleotide triphosphate hydrolases"/>
    <property type="match status" value="1"/>
</dbReference>
<keyword evidence="2" id="KW-0597">Phosphoprotein</keyword>